<proteinExistence type="inferred from homology"/>
<dbReference type="PANTHER" id="PTHR35146">
    <property type="entry name" value="UPF0178 PROTEIN YAII"/>
    <property type="match status" value="1"/>
</dbReference>
<evidence type="ECO:0000313" key="3">
    <source>
        <dbReference type="EMBL" id="KFI27373.1"/>
    </source>
</evidence>
<dbReference type="RefSeq" id="WP_035713087.1">
    <property type="nucleotide sequence ID" value="NZ_CAMIFG010000114.1"/>
</dbReference>
<keyword evidence="4" id="KW-1185">Reference proteome</keyword>
<protein>
    <recommendedName>
        <fullName evidence="2">UPF0178 protein CN97_01305</fullName>
    </recommendedName>
</protein>
<reference evidence="3 4" key="1">
    <citation type="submission" date="2014-03" db="EMBL/GenBank/DDBJ databases">
        <title>Genome of Haematobacter massiliensis CCUG 47968.</title>
        <authorList>
            <person name="Wang D."/>
            <person name="Wang G."/>
        </authorList>
    </citation>
    <scope>NUCLEOTIDE SEQUENCE [LARGE SCALE GENOMIC DNA]</scope>
    <source>
        <strain evidence="3 4">CCUG 47968</strain>
    </source>
</reference>
<gene>
    <name evidence="3" type="ORF">CN97_01305</name>
</gene>
<dbReference type="EMBL" id="JGYG01000011">
    <property type="protein sequence ID" value="KFI27373.1"/>
    <property type="molecule type" value="Genomic_DNA"/>
</dbReference>
<dbReference type="HAMAP" id="MF_00489">
    <property type="entry name" value="UPF0178"/>
    <property type="match status" value="1"/>
</dbReference>
<dbReference type="AlphaFoldDB" id="A0A086XZC3"/>
<comment type="caution">
    <text evidence="3">The sequence shown here is derived from an EMBL/GenBank/DDBJ whole genome shotgun (WGS) entry which is preliminary data.</text>
</comment>
<evidence type="ECO:0000256" key="1">
    <source>
        <dbReference type="ARBA" id="ARBA00008522"/>
    </source>
</evidence>
<dbReference type="Pfam" id="PF02639">
    <property type="entry name" value="DUF188"/>
    <property type="match status" value="1"/>
</dbReference>
<dbReference type="eggNOG" id="COG1671">
    <property type="taxonomic scope" value="Bacteria"/>
</dbReference>
<organism evidence="3 4">
    <name type="scientific">Haematobacter massiliensis</name>
    <dbReference type="NCBI Taxonomy" id="195105"/>
    <lineage>
        <taxon>Bacteria</taxon>
        <taxon>Pseudomonadati</taxon>
        <taxon>Pseudomonadota</taxon>
        <taxon>Alphaproteobacteria</taxon>
        <taxon>Rhodobacterales</taxon>
        <taxon>Paracoccaceae</taxon>
        <taxon>Haematobacter</taxon>
    </lineage>
</organism>
<dbReference type="PANTHER" id="PTHR35146:SF1">
    <property type="entry name" value="UPF0178 PROTEIN YAII"/>
    <property type="match status" value="1"/>
</dbReference>
<dbReference type="STRING" id="195105.CN97_01305"/>
<dbReference type="Proteomes" id="UP000028826">
    <property type="component" value="Unassembled WGS sequence"/>
</dbReference>
<evidence type="ECO:0000313" key="4">
    <source>
        <dbReference type="Proteomes" id="UP000028826"/>
    </source>
</evidence>
<dbReference type="NCBIfam" id="NF001095">
    <property type="entry name" value="PRK00124.1"/>
    <property type="match status" value="1"/>
</dbReference>
<sequence length="152" mass="16442">MTAIYVDADACPVKAEAERVATRHTLRLFMVSNGGLRPSPNPLVEMIFVPAGPDVADDWIAERAARGDVVVTNDIPLAARVIERGARVVRPEGSVLTQANIGPVLAQRNLMADIRSADPFLQGGGRPFAKADRSRFLDALERELRAAMKEAP</sequence>
<accession>A0A086XZC3</accession>
<dbReference type="OrthoDB" id="9798918at2"/>
<name>A0A086XZC3_9RHOB</name>
<comment type="similarity">
    <text evidence="1 2">Belongs to the UPF0178 family.</text>
</comment>
<dbReference type="InterPro" id="IPR003791">
    <property type="entry name" value="UPF0178"/>
</dbReference>
<evidence type="ECO:0000256" key="2">
    <source>
        <dbReference type="HAMAP-Rule" id="MF_00489"/>
    </source>
</evidence>